<evidence type="ECO:0000256" key="3">
    <source>
        <dbReference type="ARBA" id="ARBA00022833"/>
    </source>
</evidence>
<feature type="domain" description="RanBP2-type" evidence="7">
    <location>
        <begin position="510"/>
        <end position="539"/>
    </location>
</feature>
<dbReference type="Gene3D" id="2.30.30.380">
    <property type="entry name" value="Zn-finger domain of Sec23/24"/>
    <property type="match status" value="1"/>
</dbReference>
<keyword evidence="2 4" id="KW-0863">Zinc-finger</keyword>
<reference evidence="8" key="2">
    <citation type="submission" date="2024-08" db="UniProtKB">
        <authorList>
            <consortium name="EnsemblMetazoa"/>
        </authorList>
    </citation>
    <scope>IDENTIFICATION</scope>
</reference>
<feature type="compositionally biased region" description="Polar residues" evidence="6">
    <location>
        <begin position="481"/>
        <end position="493"/>
    </location>
</feature>
<reference evidence="9" key="1">
    <citation type="journal article" date="2013" name="Genome Biol.">
        <title>Draft genome of the mountain pine beetle, Dendroctonus ponderosae Hopkins, a major forest pest.</title>
        <authorList>
            <person name="Keeling C.I."/>
            <person name="Yuen M.M."/>
            <person name="Liao N.Y."/>
            <person name="Docking T.R."/>
            <person name="Chan S.K."/>
            <person name="Taylor G.A."/>
            <person name="Palmquist D.L."/>
            <person name="Jackman S.D."/>
            <person name="Nguyen A."/>
            <person name="Li M."/>
            <person name="Henderson H."/>
            <person name="Janes J.K."/>
            <person name="Zhao Y."/>
            <person name="Pandoh P."/>
            <person name="Moore R."/>
            <person name="Sperling F.A."/>
            <person name="Huber D.P."/>
            <person name="Birol I."/>
            <person name="Jones S.J."/>
            <person name="Bohlmann J."/>
        </authorList>
    </citation>
    <scope>NUCLEOTIDE SEQUENCE</scope>
</reference>
<keyword evidence="9" id="KW-1185">Reference proteome</keyword>
<evidence type="ECO:0000256" key="2">
    <source>
        <dbReference type="ARBA" id="ARBA00022771"/>
    </source>
</evidence>
<dbReference type="AlphaFoldDB" id="A0AAR5PJD4"/>
<evidence type="ECO:0000256" key="5">
    <source>
        <dbReference type="SAM" id="Coils"/>
    </source>
</evidence>
<sequence>MLAGSKRRSSNVRIMQIFHELKAQFPTIPDYIITSCITSHVSEPRLNLHELVQAAAAKEQNQMGRPSIQISSPPFIPTPVTTKTLLDPKQENRISEVSQSGSERIVDSDMNHGSGDTNPPALKPSATEDVPSSDIKSDISGSAAKRPNTLDINKKTNEQNERQRRLQLSEKCRDVHKLLNSPILADKPPRSPLSAKRFATKQVPRKDSPTLASPKKETVSTPTQTTDTLVNNIPIISPSLNLSLNVNCQMGLVQSPTRPKCSTRVDLTPTQPWLSPSPALCDTTSPRSFTSVNLTLRPPTSTPQDPIDITSQNSSLTYSTSSFDKEKGLQSLLQITVGPGNVGSVSSVRTRPKSFHLGESSIETVPARAASLNNLTATGIEAPVLLRQQARIDRTKIELQTGNSRLVIMRQQVEDLEKKMQQAAQLRATAEIEKQLQKEINHLTFQCKRLAVMLDKATSQGEFYNSIYTGPTGPLLGAQHPRSTSTRPAQSNHRQTRSRYLDTIDFQEIERPKWNCTVCTFLNHPDLDKCEECDMPRVYHGRRVTDLTLDALKHLPNPADLDVSFDMFQKSAHALRKSVRSGAHSLPHITNHSPLTTSEMLRRLKLPNNINQAINITNIVPLSSNASAPNAIQLPMNTNSSDA</sequence>
<keyword evidence="5" id="KW-0175">Coiled coil</keyword>
<dbReference type="InterPro" id="IPR001876">
    <property type="entry name" value="Znf_RanBP2"/>
</dbReference>
<name>A0AAR5PJD4_DENPD</name>
<feature type="compositionally biased region" description="Basic and acidic residues" evidence="6">
    <location>
        <begin position="204"/>
        <end position="218"/>
    </location>
</feature>
<protein>
    <recommendedName>
        <fullName evidence="7">RanBP2-type domain-containing protein</fullName>
    </recommendedName>
</protein>
<dbReference type="SUPFAM" id="SSF90209">
    <property type="entry name" value="Ran binding protein zinc finger-like"/>
    <property type="match status" value="1"/>
</dbReference>
<dbReference type="GeneID" id="109538280"/>
<feature type="compositionally biased region" description="Basic and acidic residues" evidence="6">
    <location>
        <begin position="152"/>
        <end position="177"/>
    </location>
</feature>
<feature type="region of interest" description="Disordered" evidence="6">
    <location>
        <begin position="478"/>
        <end position="497"/>
    </location>
</feature>
<feature type="coiled-coil region" evidence="5">
    <location>
        <begin position="399"/>
        <end position="436"/>
    </location>
</feature>
<keyword evidence="1" id="KW-0479">Metal-binding</keyword>
<evidence type="ECO:0000313" key="8">
    <source>
        <dbReference type="EnsemblMetazoa" id="XP_019761007.1"/>
    </source>
</evidence>
<dbReference type="KEGG" id="dpa:109538280"/>
<accession>A0AAR5PJD4</accession>
<dbReference type="PANTHER" id="PTHR46253">
    <property type="entry name" value="TGF-BETA-ACTIVATED KINASE 1 AND MAP3K7-BINDING PROTEIN TAB"/>
    <property type="match status" value="1"/>
</dbReference>
<keyword evidence="3" id="KW-0862">Zinc</keyword>
<dbReference type="Gene3D" id="1.10.8.10">
    <property type="entry name" value="DNA helicase RuvA subunit, C-terminal domain"/>
    <property type="match status" value="1"/>
</dbReference>
<dbReference type="PANTHER" id="PTHR46253:SF1">
    <property type="entry name" value="TAB2"/>
    <property type="match status" value="1"/>
</dbReference>
<feature type="region of interest" description="Disordered" evidence="6">
    <location>
        <begin position="59"/>
        <end position="224"/>
    </location>
</feature>
<dbReference type="CTD" id="23118"/>
<evidence type="ECO:0000313" key="9">
    <source>
        <dbReference type="Proteomes" id="UP000019118"/>
    </source>
</evidence>
<evidence type="ECO:0000256" key="6">
    <source>
        <dbReference type="SAM" id="MobiDB-lite"/>
    </source>
</evidence>
<evidence type="ECO:0000259" key="7">
    <source>
        <dbReference type="PROSITE" id="PS50199"/>
    </source>
</evidence>
<organism evidence="8 9">
    <name type="scientific">Dendroctonus ponderosae</name>
    <name type="common">Mountain pine beetle</name>
    <dbReference type="NCBI Taxonomy" id="77166"/>
    <lineage>
        <taxon>Eukaryota</taxon>
        <taxon>Metazoa</taxon>
        <taxon>Ecdysozoa</taxon>
        <taxon>Arthropoda</taxon>
        <taxon>Hexapoda</taxon>
        <taxon>Insecta</taxon>
        <taxon>Pterygota</taxon>
        <taxon>Neoptera</taxon>
        <taxon>Endopterygota</taxon>
        <taxon>Coleoptera</taxon>
        <taxon>Polyphaga</taxon>
        <taxon>Cucujiformia</taxon>
        <taxon>Curculionidae</taxon>
        <taxon>Scolytinae</taxon>
        <taxon>Dendroctonus</taxon>
    </lineage>
</organism>
<dbReference type="EnsemblMetazoa" id="XM_019905448.1">
    <property type="protein sequence ID" value="XP_019761007.1"/>
    <property type="gene ID" value="LOC109538280"/>
</dbReference>
<dbReference type="PROSITE" id="PS50199">
    <property type="entry name" value="ZF_RANBP2_2"/>
    <property type="match status" value="1"/>
</dbReference>
<evidence type="ECO:0000256" key="4">
    <source>
        <dbReference type="PROSITE-ProRule" id="PRU00322"/>
    </source>
</evidence>
<dbReference type="GO" id="GO:0008270">
    <property type="term" value="F:zinc ion binding"/>
    <property type="evidence" value="ECO:0007669"/>
    <property type="project" value="UniProtKB-KW"/>
</dbReference>
<dbReference type="InterPro" id="IPR036443">
    <property type="entry name" value="Znf_RanBP2_sf"/>
</dbReference>
<proteinExistence type="predicted"/>
<dbReference type="PROSITE" id="PS01358">
    <property type="entry name" value="ZF_RANBP2_1"/>
    <property type="match status" value="1"/>
</dbReference>
<dbReference type="SMART" id="SM00547">
    <property type="entry name" value="ZnF_RBZ"/>
    <property type="match status" value="1"/>
</dbReference>
<dbReference type="Proteomes" id="UP000019118">
    <property type="component" value="Unassembled WGS sequence"/>
</dbReference>
<evidence type="ECO:0000256" key="1">
    <source>
        <dbReference type="ARBA" id="ARBA00022723"/>
    </source>
</evidence>